<evidence type="ECO:0000256" key="2">
    <source>
        <dbReference type="ARBA" id="ARBA00022617"/>
    </source>
</evidence>
<accession>A0A848GA13</accession>
<keyword evidence="2 6" id="KW-0349">Heme</keyword>
<gene>
    <name evidence="10" type="ORF">HHL15_15885</name>
</gene>
<feature type="chain" id="PRO_5032973812" evidence="8">
    <location>
        <begin position="25"/>
        <end position="121"/>
    </location>
</feature>
<sequence length="121" mass="12854">MKTYRKTLTGALALALLGAASAYAAPPAGRLLAAQCAQCHGTNGQAVSGMEKLAGESEREIYNELIEMKAKLKPDEIMHRQAAGYTDAQIRLIARYYASLGKTGSTGSRGSSSTSRKSRDD</sequence>
<evidence type="ECO:0000256" key="4">
    <source>
        <dbReference type="ARBA" id="ARBA00022982"/>
    </source>
</evidence>
<dbReference type="RefSeq" id="WP_169146764.1">
    <property type="nucleotide sequence ID" value="NZ_JABBGA010000013.1"/>
</dbReference>
<feature type="compositionally biased region" description="Low complexity" evidence="7">
    <location>
        <begin position="101"/>
        <end position="115"/>
    </location>
</feature>
<dbReference type="GO" id="GO:0009055">
    <property type="term" value="F:electron transfer activity"/>
    <property type="evidence" value="ECO:0007669"/>
    <property type="project" value="InterPro"/>
</dbReference>
<evidence type="ECO:0000313" key="10">
    <source>
        <dbReference type="EMBL" id="NML27233.1"/>
    </source>
</evidence>
<evidence type="ECO:0000313" key="11">
    <source>
        <dbReference type="Proteomes" id="UP000580043"/>
    </source>
</evidence>
<evidence type="ECO:0000256" key="7">
    <source>
        <dbReference type="SAM" id="MobiDB-lite"/>
    </source>
</evidence>
<organism evidence="10 11">
    <name type="scientific">Zoogloea dura</name>
    <dbReference type="NCBI Taxonomy" id="2728840"/>
    <lineage>
        <taxon>Bacteria</taxon>
        <taxon>Pseudomonadati</taxon>
        <taxon>Pseudomonadota</taxon>
        <taxon>Betaproteobacteria</taxon>
        <taxon>Rhodocyclales</taxon>
        <taxon>Zoogloeaceae</taxon>
        <taxon>Zoogloea</taxon>
    </lineage>
</organism>
<feature type="region of interest" description="Disordered" evidence="7">
    <location>
        <begin position="101"/>
        <end position="121"/>
    </location>
</feature>
<dbReference type="PROSITE" id="PS51007">
    <property type="entry name" value="CYTC"/>
    <property type="match status" value="1"/>
</dbReference>
<reference evidence="10 11" key="1">
    <citation type="submission" date="2020-04" db="EMBL/GenBank/DDBJ databases">
        <title>Zoogloea sp. G-4-1-14 isolated from soil.</title>
        <authorList>
            <person name="Dahal R.H."/>
        </authorList>
    </citation>
    <scope>NUCLEOTIDE SEQUENCE [LARGE SCALE GENOMIC DNA]</scope>
    <source>
        <strain evidence="10 11">G-4-1-14</strain>
    </source>
</reference>
<dbReference type="PANTHER" id="PTHR33751">
    <property type="entry name" value="CBB3-TYPE CYTOCHROME C OXIDASE SUBUNIT FIXP"/>
    <property type="match status" value="1"/>
</dbReference>
<dbReference type="Proteomes" id="UP000580043">
    <property type="component" value="Unassembled WGS sequence"/>
</dbReference>
<dbReference type="InterPro" id="IPR036909">
    <property type="entry name" value="Cyt_c-like_dom_sf"/>
</dbReference>
<dbReference type="InterPro" id="IPR009056">
    <property type="entry name" value="Cyt_c-like_dom"/>
</dbReference>
<protein>
    <submittedName>
        <fullName evidence="10">C-type cytochrome</fullName>
    </submittedName>
</protein>
<keyword evidence="4" id="KW-0249">Electron transport</keyword>
<feature type="signal peptide" evidence="8">
    <location>
        <begin position="1"/>
        <end position="24"/>
    </location>
</feature>
<dbReference type="EMBL" id="JABBGA010000013">
    <property type="protein sequence ID" value="NML27233.1"/>
    <property type="molecule type" value="Genomic_DNA"/>
</dbReference>
<evidence type="ECO:0000259" key="9">
    <source>
        <dbReference type="PROSITE" id="PS51007"/>
    </source>
</evidence>
<evidence type="ECO:0000256" key="6">
    <source>
        <dbReference type="PROSITE-ProRule" id="PRU00433"/>
    </source>
</evidence>
<evidence type="ECO:0000256" key="8">
    <source>
        <dbReference type="SAM" id="SignalP"/>
    </source>
</evidence>
<dbReference type="Gene3D" id="1.10.760.10">
    <property type="entry name" value="Cytochrome c-like domain"/>
    <property type="match status" value="1"/>
</dbReference>
<keyword evidence="3 6" id="KW-0479">Metal-binding</keyword>
<dbReference type="Pfam" id="PF00034">
    <property type="entry name" value="Cytochrom_C"/>
    <property type="match status" value="1"/>
</dbReference>
<dbReference type="InterPro" id="IPR050597">
    <property type="entry name" value="Cytochrome_c_Oxidase_Subunit"/>
</dbReference>
<keyword evidence="8" id="KW-0732">Signal</keyword>
<dbReference type="SUPFAM" id="SSF46626">
    <property type="entry name" value="Cytochrome c"/>
    <property type="match status" value="1"/>
</dbReference>
<dbReference type="GO" id="GO:0046872">
    <property type="term" value="F:metal ion binding"/>
    <property type="evidence" value="ECO:0007669"/>
    <property type="project" value="UniProtKB-KW"/>
</dbReference>
<proteinExistence type="predicted"/>
<evidence type="ECO:0000256" key="5">
    <source>
        <dbReference type="ARBA" id="ARBA00023004"/>
    </source>
</evidence>
<keyword evidence="11" id="KW-1185">Reference proteome</keyword>
<dbReference type="PANTHER" id="PTHR33751:SF9">
    <property type="entry name" value="CYTOCHROME C4"/>
    <property type="match status" value="1"/>
</dbReference>
<dbReference type="GO" id="GO:0020037">
    <property type="term" value="F:heme binding"/>
    <property type="evidence" value="ECO:0007669"/>
    <property type="project" value="InterPro"/>
</dbReference>
<comment type="caution">
    <text evidence="10">The sequence shown here is derived from an EMBL/GenBank/DDBJ whole genome shotgun (WGS) entry which is preliminary data.</text>
</comment>
<dbReference type="AlphaFoldDB" id="A0A848GA13"/>
<feature type="domain" description="Cytochrome c" evidence="9">
    <location>
        <begin position="24"/>
        <end position="101"/>
    </location>
</feature>
<name>A0A848GA13_9RHOO</name>
<evidence type="ECO:0000256" key="3">
    <source>
        <dbReference type="ARBA" id="ARBA00022723"/>
    </source>
</evidence>
<evidence type="ECO:0000256" key="1">
    <source>
        <dbReference type="ARBA" id="ARBA00022448"/>
    </source>
</evidence>
<keyword evidence="1" id="KW-0813">Transport</keyword>
<keyword evidence="5 6" id="KW-0408">Iron</keyword>